<name>A0A8P4FZN9_DICLA</name>
<feature type="chain" id="PRO_5035811423" description="Fibronectin type-III domain-containing protein" evidence="3">
    <location>
        <begin position="21"/>
        <end position="342"/>
    </location>
</feature>
<dbReference type="OrthoDB" id="9946382at2759"/>
<feature type="region of interest" description="Disordered" evidence="1">
    <location>
        <begin position="303"/>
        <end position="330"/>
    </location>
</feature>
<protein>
    <recommendedName>
        <fullName evidence="4">Fibronectin type-III domain-containing protein</fullName>
    </recommendedName>
</protein>
<keyword evidence="2" id="KW-1133">Transmembrane helix</keyword>
<reference evidence="5" key="1">
    <citation type="submission" date="2025-08" db="UniProtKB">
        <authorList>
            <consortium name="Ensembl"/>
        </authorList>
    </citation>
    <scope>IDENTIFICATION</scope>
</reference>
<keyword evidence="3" id="KW-0732">Signal</keyword>
<dbReference type="Proteomes" id="UP000694389">
    <property type="component" value="Unassembled WGS sequence"/>
</dbReference>
<dbReference type="GO" id="GO:0005886">
    <property type="term" value="C:plasma membrane"/>
    <property type="evidence" value="ECO:0007669"/>
    <property type="project" value="TreeGrafter"/>
</dbReference>
<evidence type="ECO:0000256" key="3">
    <source>
        <dbReference type="SAM" id="SignalP"/>
    </source>
</evidence>
<dbReference type="RefSeq" id="XP_051255657.1">
    <property type="nucleotide sequence ID" value="XM_051399697.1"/>
</dbReference>
<feature type="transmembrane region" description="Helical" evidence="2">
    <location>
        <begin position="230"/>
        <end position="254"/>
    </location>
</feature>
<feature type="compositionally biased region" description="Acidic residues" evidence="1">
    <location>
        <begin position="306"/>
        <end position="330"/>
    </location>
</feature>
<dbReference type="InterPro" id="IPR003961">
    <property type="entry name" value="FN3_dom"/>
</dbReference>
<dbReference type="RefSeq" id="XP_051255656.1">
    <property type="nucleotide sequence ID" value="XM_051399696.1"/>
</dbReference>
<keyword evidence="6" id="KW-1185">Reference proteome</keyword>
<dbReference type="InterPro" id="IPR036116">
    <property type="entry name" value="FN3_sf"/>
</dbReference>
<reference evidence="5" key="2">
    <citation type="submission" date="2025-09" db="UniProtKB">
        <authorList>
            <consortium name="Ensembl"/>
        </authorList>
    </citation>
    <scope>IDENTIFICATION</scope>
</reference>
<evidence type="ECO:0000313" key="6">
    <source>
        <dbReference type="Proteomes" id="UP000694389"/>
    </source>
</evidence>
<keyword evidence="2" id="KW-0812">Transmembrane</keyword>
<evidence type="ECO:0000259" key="4">
    <source>
        <dbReference type="Pfam" id="PF01108"/>
    </source>
</evidence>
<dbReference type="PANTHER" id="PTHR20859">
    <property type="entry name" value="INTERFERON/INTERLEUKIN RECEPTOR"/>
    <property type="match status" value="1"/>
</dbReference>
<dbReference type="PANTHER" id="PTHR20859:SF87">
    <property type="entry name" value="CYTOKINE RECEPTOR FAMILY MEMBER B13-RELATED"/>
    <property type="match status" value="1"/>
</dbReference>
<dbReference type="AlphaFoldDB" id="A0A8P4FZN9"/>
<dbReference type="Gene3D" id="2.60.40.10">
    <property type="entry name" value="Immunoglobulins"/>
    <property type="match status" value="1"/>
</dbReference>
<dbReference type="Ensembl" id="ENSDLAT00005087001.1">
    <property type="protein sequence ID" value="ENSDLAP00005064196.1"/>
    <property type="gene ID" value="ENSDLAG00005012588.2"/>
</dbReference>
<evidence type="ECO:0000256" key="2">
    <source>
        <dbReference type="SAM" id="Phobius"/>
    </source>
</evidence>
<dbReference type="InterPro" id="IPR013783">
    <property type="entry name" value="Ig-like_fold"/>
</dbReference>
<dbReference type="Pfam" id="PF01108">
    <property type="entry name" value="Tissue_fac"/>
    <property type="match status" value="1"/>
</dbReference>
<dbReference type="GeneID" id="127363152"/>
<evidence type="ECO:0000313" key="5">
    <source>
        <dbReference type="Ensembl" id="ENSDLAP00005064196.1"/>
    </source>
</evidence>
<dbReference type="SUPFAM" id="SSF49265">
    <property type="entry name" value="Fibronectin type III"/>
    <property type="match status" value="1"/>
</dbReference>
<organism evidence="5 6">
    <name type="scientific">Dicentrarchus labrax</name>
    <name type="common">European seabass</name>
    <name type="synonym">Morone labrax</name>
    <dbReference type="NCBI Taxonomy" id="13489"/>
    <lineage>
        <taxon>Eukaryota</taxon>
        <taxon>Metazoa</taxon>
        <taxon>Chordata</taxon>
        <taxon>Craniata</taxon>
        <taxon>Vertebrata</taxon>
        <taxon>Euteleostomi</taxon>
        <taxon>Actinopterygii</taxon>
        <taxon>Neopterygii</taxon>
        <taxon>Teleostei</taxon>
        <taxon>Neoteleostei</taxon>
        <taxon>Acanthomorphata</taxon>
        <taxon>Eupercaria</taxon>
        <taxon>Moronidae</taxon>
        <taxon>Dicentrarchus</taxon>
    </lineage>
</organism>
<dbReference type="GO" id="GO:0004896">
    <property type="term" value="F:cytokine receptor activity"/>
    <property type="evidence" value="ECO:0007669"/>
    <property type="project" value="TreeGrafter"/>
</dbReference>
<accession>A0A8P4FZN9</accession>
<dbReference type="GeneTree" id="ENSGT00530000067736"/>
<keyword evidence="2" id="KW-0472">Membrane</keyword>
<sequence>MSLEGTFTALLLLLVSGGSAVIVPSPTNLKVRCQNLRVTVSWKYSELQPQTVFSMNISGSYGKEFRITDHQYDLSDFIWESEAHYMGSYYVTVTAIQGGTRSQPVTSETFAFNSVKTTSIQCELYFPPVALIKKDSGAVISFRNPFHFYRELNLAKKKDSASFHFSVVVSNEEFDSECNLYQENCTHDISSPEDVKCVVLNGLLFDSINVGQVKFIPQKKEICITQSTDVYMVTLVILLSVVVVVLVVVTIIICKAKARTNLLEEEQDQEEQQEEKEEEHRPYFRDFDRLHFDRLHFGDVGNGDVGDGDVGDGDVGDGDVGDGDVGDGDMGEDYIPRTQFRI</sequence>
<feature type="signal peptide" evidence="3">
    <location>
        <begin position="1"/>
        <end position="20"/>
    </location>
</feature>
<evidence type="ECO:0000256" key="1">
    <source>
        <dbReference type="SAM" id="MobiDB-lite"/>
    </source>
</evidence>
<dbReference type="InterPro" id="IPR050650">
    <property type="entry name" value="Type-II_Cytokine-TF_Rcpt"/>
</dbReference>
<proteinExistence type="predicted"/>
<gene>
    <name evidence="5" type="primary">LOC127363152</name>
</gene>
<feature type="domain" description="Fibronectin type-III" evidence="4">
    <location>
        <begin position="7"/>
        <end position="103"/>
    </location>
</feature>